<comment type="caution">
    <text evidence="1">The sequence shown here is derived from an EMBL/GenBank/DDBJ whole genome shotgun (WGS) entry which is preliminary data.</text>
</comment>
<evidence type="ECO:0000313" key="1">
    <source>
        <dbReference type="EMBL" id="KKL16924.1"/>
    </source>
</evidence>
<dbReference type="AlphaFoldDB" id="A0A0F9B4W8"/>
<reference evidence="1" key="1">
    <citation type="journal article" date="2015" name="Nature">
        <title>Complex archaea that bridge the gap between prokaryotes and eukaryotes.</title>
        <authorList>
            <person name="Spang A."/>
            <person name="Saw J.H."/>
            <person name="Jorgensen S.L."/>
            <person name="Zaremba-Niedzwiedzka K."/>
            <person name="Martijn J."/>
            <person name="Lind A.E."/>
            <person name="van Eijk R."/>
            <person name="Schleper C."/>
            <person name="Guy L."/>
            <person name="Ettema T.J."/>
        </authorList>
    </citation>
    <scope>NUCLEOTIDE SEQUENCE</scope>
</reference>
<name>A0A0F9B4W8_9ZZZZ</name>
<sequence length="55" mass="6194">MLEIRIELVKVIVPGGEIQGRLINAYLTPTLTDDAINETLPVHKNHQQSNDTNRN</sequence>
<accession>A0A0F9B4W8</accession>
<gene>
    <name evidence="1" type="ORF">LCGC14_2490710</name>
</gene>
<dbReference type="EMBL" id="LAZR01039470">
    <property type="protein sequence ID" value="KKL16924.1"/>
    <property type="molecule type" value="Genomic_DNA"/>
</dbReference>
<protein>
    <submittedName>
        <fullName evidence="1">Uncharacterized protein</fullName>
    </submittedName>
</protein>
<proteinExistence type="predicted"/>
<organism evidence="1">
    <name type="scientific">marine sediment metagenome</name>
    <dbReference type="NCBI Taxonomy" id="412755"/>
    <lineage>
        <taxon>unclassified sequences</taxon>
        <taxon>metagenomes</taxon>
        <taxon>ecological metagenomes</taxon>
    </lineage>
</organism>